<gene>
    <name evidence="8" type="ORF">RB602_09245</name>
</gene>
<dbReference type="Pfam" id="PF08479">
    <property type="entry name" value="POTRA_2"/>
    <property type="match status" value="1"/>
</dbReference>
<dbReference type="Pfam" id="PF17287">
    <property type="entry name" value="POTRA_3"/>
    <property type="match status" value="1"/>
</dbReference>
<dbReference type="AlphaFoldDB" id="A0AA97F5X4"/>
<proteinExistence type="predicted"/>
<dbReference type="InterPro" id="IPR027282">
    <property type="entry name" value="TPS"/>
</dbReference>
<dbReference type="Gene3D" id="3.10.20.310">
    <property type="entry name" value="membrane protein fhac"/>
    <property type="match status" value="1"/>
</dbReference>
<dbReference type="InterPro" id="IPR013686">
    <property type="entry name" value="Polypept-transport_assoc_ShlB"/>
</dbReference>
<feature type="region of interest" description="Disordered" evidence="4">
    <location>
        <begin position="1"/>
        <end position="38"/>
    </location>
</feature>
<keyword evidence="1" id="KW-0472">Membrane</keyword>
<evidence type="ECO:0000256" key="4">
    <source>
        <dbReference type="SAM" id="MobiDB-lite"/>
    </source>
</evidence>
<evidence type="ECO:0000259" key="7">
    <source>
        <dbReference type="Pfam" id="PF17287"/>
    </source>
</evidence>
<feature type="domain" description="Polypeptide-transport-associated ShlB-type" evidence="6">
    <location>
        <begin position="60"/>
        <end position="135"/>
    </location>
</feature>
<feature type="domain" description="Haemolysin activator HlyB C-terminal" evidence="5">
    <location>
        <begin position="194"/>
        <end position="507"/>
    </location>
</feature>
<evidence type="ECO:0000259" key="6">
    <source>
        <dbReference type="Pfam" id="PF08479"/>
    </source>
</evidence>
<feature type="domain" description="ShlB POTRA" evidence="7">
    <location>
        <begin position="142"/>
        <end position="189"/>
    </location>
</feature>
<evidence type="ECO:0000259" key="5">
    <source>
        <dbReference type="Pfam" id="PF03865"/>
    </source>
</evidence>
<dbReference type="Gene3D" id="2.40.160.50">
    <property type="entry name" value="membrane protein fhac: a member of the omp85/tpsb transporter family"/>
    <property type="match status" value="1"/>
</dbReference>
<dbReference type="InterPro" id="IPR035251">
    <property type="entry name" value="ShlB_POTRA"/>
</dbReference>
<dbReference type="RefSeq" id="WP_317080276.1">
    <property type="nucleotide sequence ID" value="NZ_CP136594.1"/>
</dbReference>
<keyword evidence="1" id="KW-1134">Transmembrane beta strand</keyword>
<feature type="compositionally biased region" description="Polar residues" evidence="4">
    <location>
        <begin position="1"/>
        <end position="13"/>
    </location>
</feature>
<organism evidence="8 9">
    <name type="scientific">Alterisphingorhabdus coralli</name>
    <dbReference type="NCBI Taxonomy" id="3071408"/>
    <lineage>
        <taxon>Bacteria</taxon>
        <taxon>Pseudomonadati</taxon>
        <taxon>Pseudomonadota</taxon>
        <taxon>Alphaproteobacteria</taxon>
        <taxon>Sphingomonadales</taxon>
        <taxon>Sphingomonadaceae</taxon>
        <taxon>Alterisphingorhabdus (ex Yan et al. 2024)</taxon>
    </lineage>
</organism>
<dbReference type="PIRSF" id="PIRSF029745">
    <property type="entry name" value="FhaC"/>
    <property type="match status" value="1"/>
</dbReference>
<dbReference type="KEGG" id="acoa:RB602_09245"/>
<dbReference type="GO" id="GO:0046819">
    <property type="term" value="P:protein secretion by the type V secretion system"/>
    <property type="evidence" value="ECO:0007669"/>
    <property type="project" value="TreeGrafter"/>
</dbReference>
<dbReference type="GO" id="GO:0098046">
    <property type="term" value="C:type V protein secretion system complex"/>
    <property type="evidence" value="ECO:0007669"/>
    <property type="project" value="TreeGrafter"/>
</dbReference>
<dbReference type="PANTHER" id="PTHR34597">
    <property type="entry name" value="SLR1661 PROTEIN"/>
    <property type="match status" value="1"/>
</dbReference>
<evidence type="ECO:0000313" key="9">
    <source>
        <dbReference type="Proteomes" id="UP001302429"/>
    </source>
</evidence>
<dbReference type="InterPro" id="IPR005565">
    <property type="entry name" value="Hemolysn_activator_HlyB_C"/>
</dbReference>
<dbReference type="InterPro" id="IPR051544">
    <property type="entry name" value="TPS_OM_transporter"/>
</dbReference>
<dbReference type="PANTHER" id="PTHR34597:SF3">
    <property type="entry name" value="OUTER MEMBRANE TRANSPORTER CDIB"/>
    <property type="match status" value="1"/>
</dbReference>
<evidence type="ECO:0000256" key="2">
    <source>
        <dbReference type="ARBA" id="ARBA00022692"/>
    </source>
</evidence>
<dbReference type="GO" id="GO:0008320">
    <property type="term" value="F:protein transmembrane transporter activity"/>
    <property type="evidence" value="ECO:0007669"/>
    <property type="project" value="TreeGrafter"/>
</dbReference>
<reference evidence="8 9" key="1">
    <citation type="submission" date="2023-10" db="EMBL/GenBank/DDBJ databases">
        <title>Complete genome sequence of a Sphingomonadaceae bacterium.</title>
        <authorList>
            <person name="Yan C."/>
        </authorList>
    </citation>
    <scope>NUCLEOTIDE SEQUENCE [LARGE SCALE GENOMIC DNA]</scope>
    <source>
        <strain evidence="8 9">SCSIO 66989</strain>
    </source>
</reference>
<evidence type="ECO:0000256" key="1">
    <source>
        <dbReference type="ARBA" id="ARBA00022452"/>
    </source>
</evidence>
<evidence type="ECO:0000313" key="8">
    <source>
        <dbReference type="EMBL" id="WOE74046.1"/>
    </source>
</evidence>
<dbReference type="Pfam" id="PF03865">
    <property type="entry name" value="ShlB"/>
    <property type="match status" value="1"/>
</dbReference>
<keyword evidence="2" id="KW-0812">Transmembrane</keyword>
<name>A0AA97F5X4_9SPHN</name>
<dbReference type="Proteomes" id="UP001302429">
    <property type="component" value="Chromosome"/>
</dbReference>
<keyword evidence="9" id="KW-1185">Reference proteome</keyword>
<dbReference type="EMBL" id="CP136594">
    <property type="protein sequence ID" value="WOE74046.1"/>
    <property type="molecule type" value="Genomic_DNA"/>
</dbReference>
<protein>
    <submittedName>
        <fullName evidence="8">ShlB/FhaC/HecB family hemolysin secretion/activation protein</fullName>
    </submittedName>
</protein>
<accession>A0AA97F5X4</accession>
<keyword evidence="3" id="KW-0998">Cell outer membrane</keyword>
<evidence type="ECO:0000256" key="3">
    <source>
        <dbReference type="ARBA" id="ARBA00023237"/>
    </source>
</evidence>
<sequence>MAQTGQTGLSQNSQAQAEQARIKAQREAAERAARERAPVARLDDAKAPVLGEFPEEEACFAIKEIAVAGAQHSRLQWVPGFLEQYRGRCAGSQGLDYILRSLQAAFLDRGLITTRAGLPEQNLASGTLIVQVVPGVASGVTTNGEAKAFTWDVASPVDGGDIVDLRALEQGLEQMRRIQGREVNVDLEPGEAPGETVLAVTSEQPRYLSASLGVNNYAGDTVGNWQGNAQIATLGLLGASEILSLSYNTRIAEPDVPGDSSGFFGSLTFPLGWWTFGVSGSANDYSQQVLGEVRDFETSGRLRTVSGFAERVIGRTQTSRTAVRGSLSRRWARNFIDDVEIGIQRQDVTDLTAALLDRRYFGDIRVDSQFAMRFGLDIFGAQDENDSRPEELPTARYRIASADISVTIPFNTGANEGFFDSWNTTIRAQYSDQNLYGADAIAIGGPFTVRGFDVDRALIGRSGFFMRQELRGRLPGPLGDIFSPFAFLDMGKVNGNDGIAGAGLGLRAAWKGLTLDGFAALPIKRAAFQQNDLRFGVALGWSI</sequence>
<feature type="compositionally biased region" description="Basic and acidic residues" evidence="4">
    <location>
        <begin position="20"/>
        <end position="38"/>
    </location>
</feature>